<organism evidence="2 3">
    <name type="scientific">Echinococcus canadensis</name>
    <dbReference type="NCBI Taxonomy" id="519352"/>
    <lineage>
        <taxon>Eukaryota</taxon>
        <taxon>Metazoa</taxon>
        <taxon>Spiralia</taxon>
        <taxon>Lophotrochozoa</taxon>
        <taxon>Platyhelminthes</taxon>
        <taxon>Cestoda</taxon>
        <taxon>Eucestoda</taxon>
        <taxon>Cyclophyllidea</taxon>
        <taxon>Taeniidae</taxon>
        <taxon>Echinococcus</taxon>
        <taxon>Echinococcus canadensis group</taxon>
    </lineage>
</organism>
<reference evidence="3" key="1">
    <citation type="submission" date="2022-11" db="UniProtKB">
        <authorList>
            <consortium name="WormBaseParasite"/>
        </authorList>
    </citation>
    <scope>IDENTIFICATION</scope>
</reference>
<feature type="compositionally biased region" description="Polar residues" evidence="1">
    <location>
        <begin position="462"/>
        <end position="471"/>
    </location>
</feature>
<evidence type="ECO:0000313" key="2">
    <source>
        <dbReference type="Proteomes" id="UP000887562"/>
    </source>
</evidence>
<feature type="region of interest" description="Disordered" evidence="1">
    <location>
        <begin position="376"/>
        <end position="402"/>
    </location>
</feature>
<feature type="region of interest" description="Disordered" evidence="1">
    <location>
        <begin position="1"/>
        <end position="76"/>
    </location>
</feature>
<sequence>MVSRRRNSDVPPALPPRLSKPRQGNLPNNSSPSPNFSFKNSPNVRASLRQPSVQSLRSKNQHYRSENLPEMTTSDLREKPRNELVLMLLQLNHEKANLQRWKNYFNEQITRLIPSAETDPKARKKVDSLRLELKDVEEQLKSCTPIITFLNNKIRLNDVYAADGLDYEKPNTSLSRRKSIEFLHREEEREVAQALQAEVRKDTKALSQTYGIVTSADMLESRHQPVTELDHTQRLLDYPEDADLRERRLQLEAQVKQLDELWREACDYTPPPAANTSKIMSSTSRRQKSTVSKRVANYRQDASDTIRPQSACELGDLAYLPRRRRSSLHGLDPTSSCSADVERKRRSQSQVALSRIGASGLRDHLAHLSFSSAALDQPLDNRKQRRGSENSTASSGKDTVLRASNFLMQPTLVAQSRWKLSPEAEADSTSSSLLSSPPPPLPPPPPPPPIPAKPTSRKSIDASRTTSQMSRWRSFGVSDDCNLPSPPPSTLKAVIVTTSIDICVLFENSFVGDGVTDPSIAEGEMTLFSKRILFANSLVDNLINVDPELKPLTGGRKVSEPKVTNKFARKVKRPRSGAGQSMKCDREADSTPMTSEDPYEETPFVDSQYLTPRSLTSYEAQSSRTPTSVNRGDLEEQPLPPTAISAAVDYTPGEAVYGRFVTLSPTPPPSGKSSDTLESHHDTTEGTIIQTYPPRLTERPVNLQSLPLPRPVYPSVEHQSGNQKMPLTLPTSVFSAFRVPEKSTRMRRTPSTAV</sequence>
<dbReference type="Proteomes" id="UP000887562">
    <property type="component" value="Unplaced"/>
</dbReference>
<feature type="compositionally biased region" description="Low complexity" evidence="1">
    <location>
        <begin position="27"/>
        <end position="43"/>
    </location>
</feature>
<evidence type="ECO:0000256" key="1">
    <source>
        <dbReference type="SAM" id="MobiDB-lite"/>
    </source>
</evidence>
<feature type="region of interest" description="Disordered" evidence="1">
    <location>
        <begin position="420"/>
        <end position="471"/>
    </location>
</feature>
<feature type="region of interest" description="Disordered" evidence="1">
    <location>
        <begin position="326"/>
        <end position="347"/>
    </location>
</feature>
<evidence type="ECO:0000313" key="3">
    <source>
        <dbReference type="WBParaSite" id="maker-E.canG7_contigs_1383-snap-gene-0.87-mRNA-1"/>
    </source>
</evidence>
<feature type="region of interest" description="Disordered" evidence="1">
    <location>
        <begin position="273"/>
        <end position="302"/>
    </location>
</feature>
<feature type="compositionally biased region" description="Polar residues" evidence="1">
    <location>
        <begin position="274"/>
        <end position="292"/>
    </location>
</feature>
<proteinExistence type="predicted"/>
<name>A0A915EXP6_9CEST</name>
<accession>A0A915EXP6</accession>
<feature type="region of interest" description="Disordered" evidence="1">
    <location>
        <begin position="564"/>
        <end position="639"/>
    </location>
</feature>
<dbReference type="WBParaSite" id="maker-E.canG7_contigs_1383-snap-gene-0.87-mRNA-1">
    <property type="protein sequence ID" value="maker-E.canG7_contigs_1383-snap-gene-0.87-mRNA-1"/>
    <property type="gene ID" value="EcG7_01146"/>
</dbReference>
<feature type="compositionally biased region" description="Polar residues" evidence="1">
    <location>
        <begin position="608"/>
        <end position="630"/>
    </location>
</feature>
<feature type="compositionally biased region" description="Basic and acidic residues" evidence="1">
    <location>
        <begin position="379"/>
        <end position="388"/>
    </location>
</feature>
<keyword evidence="2" id="KW-1185">Reference proteome</keyword>
<feature type="compositionally biased region" description="Pro residues" evidence="1">
    <location>
        <begin position="436"/>
        <end position="452"/>
    </location>
</feature>
<protein>
    <submittedName>
        <fullName evidence="3">Uncharacterized protein</fullName>
    </submittedName>
</protein>
<feature type="compositionally biased region" description="Polar residues" evidence="1">
    <location>
        <begin position="49"/>
        <end position="58"/>
    </location>
</feature>
<dbReference type="AlphaFoldDB" id="A0A915EXP6"/>